<feature type="region of interest" description="Disordered" evidence="1">
    <location>
        <begin position="114"/>
        <end position="162"/>
    </location>
</feature>
<evidence type="ECO:0000256" key="1">
    <source>
        <dbReference type="SAM" id="MobiDB-lite"/>
    </source>
</evidence>
<dbReference type="InterPro" id="IPR027973">
    <property type="entry name" value="FSAF1-like"/>
</dbReference>
<dbReference type="Proteomes" id="UP000242188">
    <property type="component" value="Unassembled WGS sequence"/>
</dbReference>
<reference evidence="2 3" key="1">
    <citation type="journal article" date="2017" name="Nat. Ecol. Evol.">
        <title>Scallop genome provides insights into evolution of bilaterian karyotype and development.</title>
        <authorList>
            <person name="Wang S."/>
            <person name="Zhang J."/>
            <person name="Jiao W."/>
            <person name="Li J."/>
            <person name="Xun X."/>
            <person name="Sun Y."/>
            <person name="Guo X."/>
            <person name="Huan P."/>
            <person name="Dong B."/>
            <person name="Zhang L."/>
            <person name="Hu X."/>
            <person name="Sun X."/>
            <person name="Wang J."/>
            <person name="Zhao C."/>
            <person name="Wang Y."/>
            <person name="Wang D."/>
            <person name="Huang X."/>
            <person name="Wang R."/>
            <person name="Lv J."/>
            <person name="Li Y."/>
            <person name="Zhang Z."/>
            <person name="Liu B."/>
            <person name="Lu W."/>
            <person name="Hui Y."/>
            <person name="Liang J."/>
            <person name="Zhou Z."/>
            <person name="Hou R."/>
            <person name="Li X."/>
            <person name="Liu Y."/>
            <person name="Li H."/>
            <person name="Ning X."/>
            <person name="Lin Y."/>
            <person name="Zhao L."/>
            <person name="Xing Q."/>
            <person name="Dou J."/>
            <person name="Li Y."/>
            <person name="Mao J."/>
            <person name="Guo H."/>
            <person name="Dou H."/>
            <person name="Li T."/>
            <person name="Mu C."/>
            <person name="Jiang W."/>
            <person name="Fu Q."/>
            <person name="Fu X."/>
            <person name="Miao Y."/>
            <person name="Liu J."/>
            <person name="Yu Q."/>
            <person name="Li R."/>
            <person name="Liao H."/>
            <person name="Li X."/>
            <person name="Kong Y."/>
            <person name="Jiang Z."/>
            <person name="Chourrout D."/>
            <person name="Li R."/>
            <person name="Bao Z."/>
        </authorList>
    </citation>
    <scope>NUCLEOTIDE SEQUENCE [LARGE SCALE GENOMIC DNA]</scope>
    <source>
        <strain evidence="2 3">PY_sf001</strain>
    </source>
</reference>
<proteinExistence type="predicted"/>
<organism evidence="2 3">
    <name type="scientific">Mizuhopecten yessoensis</name>
    <name type="common">Japanese scallop</name>
    <name type="synonym">Patinopecten yessoensis</name>
    <dbReference type="NCBI Taxonomy" id="6573"/>
    <lineage>
        <taxon>Eukaryota</taxon>
        <taxon>Metazoa</taxon>
        <taxon>Spiralia</taxon>
        <taxon>Lophotrochozoa</taxon>
        <taxon>Mollusca</taxon>
        <taxon>Bivalvia</taxon>
        <taxon>Autobranchia</taxon>
        <taxon>Pteriomorphia</taxon>
        <taxon>Pectinida</taxon>
        <taxon>Pectinoidea</taxon>
        <taxon>Pectinidae</taxon>
        <taxon>Mizuhopecten</taxon>
    </lineage>
</organism>
<dbReference type="InterPro" id="IPR052852">
    <property type="entry name" value="SSU_Processome_Comp"/>
</dbReference>
<sequence>MDTEDKLQKQILQRLEKLNEQWLDNDDYERRVKKSKLGKRKSESSQCDGGFTQETQSRRKKKKKRKCEQKTCAENVTAEVIQTKTVKGEKKHLQDLKLSLGLTECDIKTKLCDKESQEVKTKSNQQGPEVIIFNDPGKKKQQKQKVQESKAENEAEDQPEFDMKKARFEVQKVGIKGFSGNAKDDAMTSYLVKLGAKLPKNKFYNYKEFLDIRKQEKESAKEKKAVDRGLGYKVKSSKQEKKKSKDKNDVGIVDGQVGHYKDGVQYINKKDLKGFKGKKKR</sequence>
<name>A0A210PSM6_MIZYE</name>
<accession>A0A210PSM6</accession>
<keyword evidence="3" id="KW-1185">Reference proteome</keyword>
<feature type="compositionally biased region" description="Polar residues" evidence="1">
    <location>
        <begin position="44"/>
        <end position="55"/>
    </location>
</feature>
<gene>
    <name evidence="2" type="ORF">KP79_PYT03699</name>
</gene>
<dbReference type="OrthoDB" id="10067479at2759"/>
<feature type="region of interest" description="Disordered" evidence="1">
    <location>
        <begin position="33"/>
        <end position="66"/>
    </location>
</feature>
<comment type="caution">
    <text evidence="2">The sequence shown here is derived from an EMBL/GenBank/DDBJ whole genome shotgun (WGS) entry which is preliminary data.</text>
</comment>
<evidence type="ECO:0000313" key="3">
    <source>
        <dbReference type="Proteomes" id="UP000242188"/>
    </source>
</evidence>
<dbReference type="PANTHER" id="PTHR28366">
    <property type="entry name" value="CHROMOSOME 1 OPEN READING FRAME 131"/>
    <property type="match status" value="1"/>
</dbReference>
<dbReference type="STRING" id="6573.A0A210PSM6"/>
<protein>
    <submittedName>
        <fullName evidence="2">Uncharacterized protein</fullName>
    </submittedName>
</protein>
<dbReference type="EMBL" id="NEDP02005524">
    <property type="protein sequence ID" value="OWF39485.1"/>
    <property type="molecule type" value="Genomic_DNA"/>
</dbReference>
<feature type="region of interest" description="Disordered" evidence="1">
    <location>
        <begin position="217"/>
        <end position="252"/>
    </location>
</feature>
<dbReference type="PANTHER" id="PTHR28366:SF1">
    <property type="entry name" value="CHROMOSOME 1 OPEN READING FRAME 131"/>
    <property type="match status" value="1"/>
</dbReference>
<dbReference type="Pfam" id="PF15375">
    <property type="entry name" value="FSAF1"/>
    <property type="match status" value="1"/>
</dbReference>
<dbReference type="AlphaFoldDB" id="A0A210PSM6"/>
<evidence type="ECO:0000313" key="2">
    <source>
        <dbReference type="EMBL" id="OWF39485.1"/>
    </source>
</evidence>
<feature type="compositionally biased region" description="Basic and acidic residues" evidence="1">
    <location>
        <begin position="217"/>
        <end position="227"/>
    </location>
</feature>